<gene>
    <name evidence="4" type="ORF">TWF481_012219</name>
</gene>
<keyword evidence="2" id="KW-0862">Zinc</keyword>
<dbReference type="Proteomes" id="UP001370758">
    <property type="component" value="Unassembled WGS sequence"/>
</dbReference>
<keyword evidence="2" id="KW-0645">Protease</keyword>
<dbReference type="Pfam" id="PF01244">
    <property type="entry name" value="Peptidase_M19"/>
    <property type="match status" value="1"/>
</dbReference>
<comment type="caution">
    <text evidence="4">The sequence shown here is derived from an EMBL/GenBank/DDBJ whole genome shotgun (WGS) entry which is preliminary data.</text>
</comment>
<keyword evidence="5" id="KW-1185">Reference proteome</keyword>
<comment type="similarity">
    <text evidence="2">Belongs to the metallo-dependent hydrolases superfamily. Peptidase M19 family.</text>
</comment>
<dbReference type="AlphaFoldDB" id="A0AAV9VWM9"/>
<sequence>MDKVNAPSNSTVERHPTRTPEPFLQRYLGNPKYLLPLIGAIFILAGHFNGFLSKRADVDLTNAIEVFKPHAPPPALTLDQRTDRILSSVPLIDTHIDLPILARALYQNHINAPNFTVPFKTGGLSGHIDIPRLKSSKLGGVFWSVFTPCPSDPEESFENDVYYKSIHDTIQQIDLMKRIVKNFPDDFGFARSVDEFEDVFYKSGGSRIASVLGIEGLHQIGNSPAAIRLFYEVGVRYITLTHNCNNLYADGAVVPSPRWNGLNPSTGPPLIREFNRLGMIIDLSHVSAATMRDVLSISLSPIIFSHSSSFSLTPHPRNVPDDVLQLVKKNGGVVQVNFVPDFVTQSGDGKATLEDVADHVVYIAEKVGWEHVGFGSDYDGNDSFPQGLEDVSKYPDLIKELLRRGASDEDVKKATGGNVLRVWREVERVSKHLQEKGEVELEDYVEKMKFGL</sequence>
<evidence type="ECO:0000256" key="2">
    <source>
        <dbReference type="RuleBase" id="RU341113"/>
    </source>
</evidence>
<keyword evidence="2" id="KW-0479">Metal-binding</keyword>
<evidence type="ECO:0000256" key="1">
    <source>
        <dbReference type="ARBA" id="ARBA00022997"/>
    </source>
</evidence>
<comment type="catalytic activity">
    <reaction evidence="2">
        <text>an L-aminoacyl-L-amino acid + H2O = 2 an L-alpha-amino acid</text>
        <dbReference type="Rhea" id="RHEA:48940"/>
        <dbReference type="ChEBI" id="CHEBI:15377"/>
        <dbReference type="ChEBI" id="CHEBI:59869"/>
        <dbReference type="ChEBI" id="CHEBI:77460"/>
        <dbReference type="EC" id="3.4.13.19"/>
    </reaction>
</comment>
<keyword evidence="3" id="KW-0472">Membrane</keyword>
<reference evidence="4 5" key="1">
    <citation type="submission" date="2023-08" db="EMBL/GenBank/DDBJ databases">
        <authorList>
            <person name="Palmer J.M."/>
        </authorList>
    </citation>
    <scope>NUCLEOTIDE SEQUENCE [LARGE SCALE GENOMIC DNA]</scope>
    <source>
        <strain evidence="4 5">TWF481</strain>
    </source>
</reference>
<keyword evidence="2" id="KW-0378">Hydrolase</keyword>
<evidence type="ECO:0000313" key="5">
    <source>
        <dbReference type="Proteomes" id="UP001370758"/>
    </source>
</evidence>
<keyword evidence="3" id="KW-0812">Transmembrane</keyword>
<organism evidence="4 5">
    <name type="scientific">Arthrobotrys musiformis</name>
    <dbReference type="NCBI Taxonomy" id="47236"/>
    <lineage>
        <taxon>Eukaryota</taxon>
        <taxon>Fungi</taxon>
        <taxon>Dikarya</taxon>
        <taxon>Ascomycota</taxon>
        <taxon>Pezizomycotina</taxon>
        <taxon>Orbiliomycetes</taxon>
        <taxon>Orbiliales</taxon>
        <taxon>Orbiliaceae</taxon>
        <taxon>Arthrobotrys</taxon>
    </lineage>
</organism>
<keyword evidence="2" id="KW-0482">Metalloprotease</keyword>
<dbReference type="GO" id="GO:0046872">
    <property type="term" value="F:metal ion binding"/>
    <property type="evidence" value="ECO:0007669"/>
    <property type="project" value="UniProtKB-UniRule"/>
</dbReference>
<name>A0AAV9VWM9_9PEZI</name>
<evidence type="ECO:0000256" key="3">
    <source>
        <dbReference type="SAM" id="Phobius"/>
    </source>
</evidence>
<dbReference type="PANTHER" id="PTHR10443">
    <property type="entry name" value="MICROSOMAL DIPEPTIDASE"/>
    <property type="match status" value="1"/>
</dbReference>
<dbReference type="InterPro" id="IPR032466">
    <property type="entry name" value="Metal_Hydrolase"/>
</dbReference>
<dbReference type="SUPFAM" id="SSF51556">
    <property type="entry name" value="Metallo-dependent hydrolases"/>
    <property type="match status" value="1"/>
</dbReference>
<feature type="transmembrane region" description="Helical" evidence="3">
    <location>
        <begin position="33"/>
        <end position="52"/>
    </location>
</feature>
<dbReference type="GO" id="GO:0070573">
    <property type="term" value="F:metallodipeptidase activity"/>
    <property type="evidence" value="ECO:0007669"/>
    <property type="project" value="InterPro"/>
</dbReference>
<dbReference type="Gene3D" id="3.20.20.140">
    <property type="entry name" value="Metal-dependent hydrolases"/>
    <property type="match status" value="1"/>
</dbReference>
<keyword evidence="1 2" id="KW-0224">Dipeptidase</keyword>
<comment type="cofactor">
    <cofactor evidence="2">
        <name>Zn(2+)</name>
        <dbReference type="ChEBI" id="CHEBI:29105"/>
    </cofactor>
</comment>
<dbReference type="PROSITE" id="PS51365">
    <property type="entry name" value="RENAL_DIPEPTIDASE_2"/>
    <property type="match status" value="1"/>
</dbReference>
<keyword evidence="3" id="KW-1133">Transmembrane helix</keyword>
<dbReference type="EC" id="3.4.13.19" evidence="2"/>
<proteinExistence type="inferred from homology"/>
<dbReference type="EMBL" id="JAVHJL010000009">
    <property type="protein sequence ID" value="KAK6497817.1"/>
    <property type="molecule type" value="Genomic_DNA"/>
</dbReference>
<dbReference type="PANTHER" id="PTHR10443:SF12">
    <property type="entry name" value="DIPEPTIDASE"/>
    <property type="match status" value="1"/>
</dbReference>
<evidence type="ECO:0000313" key="4">
    <source>
        <dbReference type="EMBL" id="KAK6497817.1"/>
    </source>
</evidence>
<protein>
    <recommendedName>
        <fullName evidence="2">Dipeptidase</fullName>
        <ecNumber evidence="2">3.4.13.19</ecNumber>
    </recommendedName>
</protein>
<accession>A0AAV9VWM9</accession>
<dbReference type="GO" id="GO:0006508">
    <property type="term" value="P:proteolysis"/>
    <property type="evidence" value="ECO:0007669"/>
    <property type="project" value="UniProtKB-KW"/>
</dbReference>
<dbReference type="CDD" id="cd01301">
    <property type="entry name" value="rDP_like"/>
    <property type="match status" value="1"/>
</dbReference>
<dbReference type="InterPro" id="IPR008257">
    <property type="entry name" value="Pept_M19"/>
</dbReference>